<evidence type="ECO:0000313" key="2">
    <source>
        <dbReference type="Proteomes" id="UP000298218"/>
    </source>
</evidence>
<name>A0A4Y8KIK4_9MICO</name>
<organism evidence="1 2">
    <name type="scientific">Cryobacterium psychrophilum</name>
    <dbReference type="NCBI Taxonomy" id="41988"/>
    <lineage>
        <taxon>Bacteria</taxon>
        <taxon>Bacillati</taxon>
        <taxon>Actinomycetota</taxon>
        <taxon>Actinomycetes</taxon>
        <taxon>Micrococcales</taxon>
        <taxon>Microbacteriaceae</taxon>
        <taxon>Cryobacterium</taxon>
    </lineage>
</organism>
<dbReference type="Proteomes" id="UP000298218">
    <property type="component" value="Unassembled WGS sequence"/>
</dbReference>
<gene>
    <name evidence="1" type="ORF">E3T53_16225</name>
</gene>
<evidence type="ECO:0000313" key="1">
    <source>
        <dbReference type="EMBL" id="TFD75344.1"/>
    </source>
</evidence>
<accession>A0A4Y8KIK4</accession>
<dbReference type="RefSeq" id="WP_134175727.1">
    <property type="nucleotide sequence ID" value="NZ_SODI01000002.1"/>
</dbReference>
<dbReference type="AlphaFoldDB" id="A0A4Y8KIK4"/>
<comment type="caution">
    <text evidence="1">The sequence shown here is derived from an EMBL/GenBank/DDBJ whole genome shotgun (WGS) entry which is preliminary data.</text>
</comment>
<dbReference type="EMBL" id="SOHQ01000044">
    <property type="protein sequence ID" value="TFD75344.1"/>
    <property type="molecule type" value="Genomic_DNA"/>
</dbReference>
<dbReference type="OrthoDB" id="4338080at2"/>
<sequence>MTFIEMTAAAGESGTWAGVAVAFIVGVGGLIVGIVGLVKAHQAKQEAMEANRIATAANAISVAANSLSEEANQISRQSAMRSTEEHDVDWDCNWLEPGTYVVSNSGRDTATQVRVLVTVDDETVTAEAAEVGHLGEIVLMFPRALTAWREEEAERLASAQRGRSGPRMTAPLMNLSPLFGNDHQIRDRILWTTELGTPRLHDEHANLQSLEP</sequence>
<proteinExistence type="predicted"/>
<reference evidence="1 2" key="1">
    <citation type="submission" date="2019-03" db="EMBL/GenBank/DDBJ databases">
        <title>Genomics of glacier-inhabiting Cryobacterium strains.</title>
        <authorList>
            <person name="Liu Q."/>
            <person name="Xin Y.-H."/>
        </authorList>
    </citation>
    <scope>NUCLEOTIDE SEQUENCE [LARGE SCALE GENOMIC DNA]</scope>
    <source>
        <strain evidence="1 2">CGMCC 1.4292</strain>
    </source>
</reference>
<keyword evidence="2" id="KW-1185">Reference proteome</keyword>
<protein>
    <submittedName>
        <fullName evidence="1">Uncharacterized protein</fullName>
    </submittedName>
</protein>